<sequence>MIQSRPLLSLVNICGIPTHVYELLGNKTTIQTDNIINVKHRITNSSSSSSSIVKPDTINDTLNIRENEIVIMIIPGNPGIGGFYIPFANHLYNLCQKQVTITIVSHAGHAPGTLCSNSKQRYWYNLQDQINHKLSYIENNIGLKTRLILIGHSIGSYMILNMLEKFHNIEHSFLLFPTIERMSQSPSGQRLTNLFPYLRFFIPFLIYLFNFLLPNFIKLKILKYYFNQTPEQDRQAIIDATLTLFNWKTCYQMLSMSNEEMLIVQKCQHNLIEKFISKITFYYGKNDHWVPEEIYDQMKILYPHGDIKKCINKYEHAFVLKHSKELANFVYEKMKNKL</sequence>
<evidence type="ECO:0000256" key="1">
    <source>
        <dbReference type="ARBA" id="ARBA00004502"/>
    </source>
</evidence>
<dbReference type="Gene3D" id="3.40.50.1820">
    <property type="entry name" value="alpha/beta hydrolase"/>
    <property type="match status" value="1"/>
</dbReference>
<dbReference type="PANTHER" id="PTHR13390:SF0">
    <property type="entry name" value="LIPID DROPLET-ASSOCIATED HYDROLASE"/>
    <property type="match status" value="1"/>
</dbReference>
<comment type="caution">
    <text evidence="10">The sequence shown here is derived from an EMBL/GenBank/DDBJ whole genome shotgun (WGS) entry which is preliminary data.</text>
</comment>
<organism evidence="10 12">
    <name type="scientific">Didymodactylos carnosus</name>
    <dbReference type="NCBI Taxonomy" id="1234261"/>
    <lineage>
        <taxon>Eukaryota</taxon>
        <taxon>Metazoa</taxon>
        <taxon>Spiralia</taxon>
        <taxon>Gnathifera</taxon>
        <taxon>Rotifera</taxon>
        <taxon>Eurotatoria</taxon>
        <taxon>Bdelloidea</taxon>
        <taxon>Philodinida</taxon>
        <taxon>Philodinidae</taxon>
        <taxon>Didymodactylos</taxon>
    </lineage>
</organism>
<dbReference type="InterPro" id="IPR019363">
    <property type="entry name" value="LDAH"/>
</dbReference>
<dbReference type="Pfam" id="PF10230">
    <property type="entry name" value="LIDHydrolase"/>
    <property type="match status" value="1"/>
</dbReference>
<keyword evidence="9" id="KW-0472">Membrane</keyword>
<evidence type="ECO:0000256" key="3">
    <source>
        <dbReference type="ARBA" id="ARBA00019242"/>
    </source>
</evidence>
<evidence type="ECO:0000256" key="9">
    <source>
        <dbReference type="SAM" id="Phobius"/>
    </source>
</evidence>
<dbReference type="Proteomes" id="UP000663829">
    <property type="component" value="Unassembled WGS sequence"/>
</dbReference>
<proteinExistence type="inferred from homology"/>
<dbReference type="InterPro" id="IPR029058">
    <property type="entry name" value="AB_hydrolase_fold"/>
</dbReference>
<dbReference type="AlphaFoldDB" id="A0A813QUS3"/>
<reference evidence="10" key="1">
    <citation type="submission" date="2021-02" db="EMBL/GenBank/DDBJ databases">
        <authorList>
            <person name="Nowell W R."/>
        </authorList>
    </citation>
    <scope>NUCLEOTIDE SEQUENCE</scope>
</reference>
<evidence type="ECO:0000256" key="6">
    <source>
        <dbReference type="ARBA" id="ARBA00031924"/>
    </source>
</evidence>
<dbReference type="OrthoDB" id="448051at2759"/>
<dbReference type="GO" id="GO:0019915">
    <property type="term" value="P:lipid storage"/>
    <property type="evidence" value="ECO:0007669"/>
    <property type="project" value="InterPro"/>
</dbReference>
<evidence type="ECO:0000313" key="12">
    <source>
        <dbReference type="Proteomes" id="UP000663829"/>
    </source>
</evidence>
<dbReference type="GO" id="GO:0004771">
    <property type="term" value="F:sterol ester esterase activity"/>
    <property type="evidence" value="ECO:0007669"/>
    <property type="project" value="UniProtKB-EC"/>
</dbReference>
<evidence type="ECO:0000256" key="7">
    <source>
        <dbReference type="ARBA" id="ARBA00039150"/>
    </source>
</evidence>
<accession>A0A813QUS3</accession>
<dbReference type="Proteomes" id="UP000681722">
    <property type="component" value="Unassembled WGS sequence"/>
</dbReference>
<gene>
    <name evidence="10" type="ORF">GPM918_LOCUS2081</name>
    <name evidence="11" type="ORF">SRO942_LOCUS2081</name>
</gene>
<comment type="similarity">
    <text evidence="2">Belongs to the AB hydrolase superfamily. LDAH family.</text>
</comment>
<evidence type="ECO:0000313" key="10">
    <source>
        <dbReference type="EMBL" id="CAF0773870.1"/>
    </source>
</evidence>
<dbReference type="EMBL" id="CAJNOQ010000218">
    <property type="protein sequence ID" value="CAF0773870.1"/>
    <property type="molecule type" value="Genomic_DNA"/>
</dbReference>
<evidence type="ECO:0000256" key="5">
    <source>
        <dbReference type="ARBA" id="ARBA00022801"/>
    </source>
</evidence>
<keyword evidence="9" id="KW-0812">Transmembrane</keyword>
<keyword evidence="9" id="KW-1133">Transmembrane helix</keyword>
<dbReference type="EMBL" id="CAJOBC010000218">
    <property type="protein sequence ID" value="CAF3556265.1"/>
    <property type="molecule type" value="Genomic_DNA"/>
</dbReference>
<name>A0A813QUS3_9BILA</name>
<dbReference type="PANTHER" id="PTHR13390">
    <property type="entry name" value="LIPASE"/>
    <property type="match status" value="1"/>
</dbReference>
<protein>
    <recommendedName>
        <fullName evidence="3">Lipid droplet-associated hydrolase</fullName>
        <ecNumber evidence="7">3.1.1.13</ecNumber>
    </recommendedName>
    <alternativeName>
        <fullName evidence="6">Lipid droplet-associated serine hydrolase</fullName>
    </alternativeName>
</protein>
<comment type="catalytic activity">
    <reaction evidence="8">
        <text>a cholesterol ester + H2O = cholesterol + a fatty acid + H(+)</text>
        <dbReference type="Rhea" id="RHEA:36403"/>
        <dbReference type="ChEBI" id="CHEBI:15377"/>
        <dbReference type="ChEBI" id="CHEBI:15378"/>
        <dbReference type="ChEBI" id="CHEBI:16113"/>
        <dbReference type="ChEBI" id="CHEBI:17002"/>
        <dbReference type="ChEBI" id="CHEBI:28868"/>
        <dbReference type="EC" id="3.1.1.13"/>
    </reaction>
    <physiologicalReaction direction="left-to-right" evidence="8">
        <dbReference type="Rhea" id="RHEA:36404"/>
    </physiologicalReaction>
</comment>
<dbReference type="GO" id="GO:0005811">
    <property type="term" value="C:lipid droplet"/>
    <property type="evidence" value="ECO:0007669"/>
    <property type="project" value="UniProtKB-SubCell"/>
</dbReference>
<feature type="transmembrane region" description="Helical" evidence="9">
    <location>
        <begin position="194"/>
        <end position="213"/>
    </location>
</feature>
<evidence type="ECO:0000256" key="2">
    <source>
        <dbReference type="ARBA" id="ARBA00008300"/>
    </source>
</evidence>
<dbReference type="EC" id="3.1.1.13" evidence="7"/>
<evidence type="ECO:0000313" key="11">
    <source>
        <dbReference type="EMBL" id="CAF3556265.1"/>
    </source>
</evidence>
<evidence type="ECO:0000256" key="8">
    <source>
        <dbReference type="ARBA" id="ARBA00049527"/>
    </source>
</evidence>
<evidence type="ECO:0000256" key="4">
    <source>
        <dbReference type="ARBA" id="ARBA00022677"/>
    </source>
</evidence>
<comment type="subcellular location">
    <subcellularLocation>
        <location evidence="1">Lipid droplet</location>
    </subcellularLocation>
</comment>
<dbReference type="SUPFAM" id="SSF53474">
    <property type="entry name" value="alpha/beta-Hydrolases"/>
    <property type="match status" value="1"/>
</dbReference>
<keyword evidence="5" id="KW-0378">Hydrolase</keyword>
<keyword evidence="4" id="KW-0551">Lipid droplet</keyword>
<keyword evidence="12" id="KW-1185">Reference proteome</keyword>